<dbReference type="GO" id="GO:0046872">
    <property type="term" value="F:metal ion binding"/>
    <property type="evidence" value="ECO:0007669"/>
    <property type="project" value="UniProtKB-KW"/>
</dbReference>
<keyword evidence="5" id="KW-0964">Secreted</keyword>
<comment type="subcellular location">
    <subcellularLocation>
        <location evidence="2">Secreted</location>
    </subcellularLocation>
</comment>
<evidence type="ECO:0000256" key="11">
    <source>
        <dbReference type="ARBA" id="ARBA00023157"/>
    </source>
</evidence>
<dbReference type="InterPro" id="IPR005204">
    <property type="entry name" value="Hemocyanin_N"/>
</dbReference>
<dbReference type="SUPFAM" id="SSF48056">
    <property type="entry name" value="Di-copper centre-containing domain"/>
    <property type="match status" value="1"/>
</dbReference>
<evidence type="ECO:0000256" key="7">
    <source>
        <dbReference type="ARBA" id="ARBA00023002"/>
    </source>
</evidence>
<dbReference type="FunFam" id="1.20.1370.10:FF:000001">
    <property type="entry name" value="Phenoloxidase 2"/>
    <property type="match status" value="1"/>
</dbReference>
<dbReference type="PROSITE" id="PS00210">
    <property type="entry name" value="HEMOCYANIN_2"/>
    <property type="match status" value="1"/>
</dbReference>
<keyword evidence="9" id="KW-0503">Monooxygenase</keyword>
<dbReference type="GO" id="GO:0006583">
    <property type="term" value="P:melanin biosynthetic process from tyrosine"/>
    <property type="evidence" value="ECO:0007669"/>
    <property type="project" value="UniProtKB-ARBA"/>
</dbReference>
<name>A0A5E4PT96_9NEOP</name>
<dbReference type="SUPFAM" id="SSF81296">
    <property type="entry name" value="E set domains"/>
    <property type="match status" value="1"/>
</dbReference>
<keyword evidence="16" id="KW-1185">Reference proteome</keyword>
<dbReference type="InterPro" id="IPR002227">
    <property type="entry name" value="Tyrosinase_Cu-bd"/>
</dbReference>
<protein>
    <recommendedName>
        <fullName evidence="4">tyrosinase</fullName>
        <ecNumber evidence="4">1.14.18.1</ecNumber>
    </recommendedName>
</protein>
<gene>
    <name evidence="15" type="ORF">LSINAPIS_LOCUS1711</name>
</gene>
<evidence type="ECO:0000259" key="14">
    <source>
        <dbReference type="PROSITE" id="PS00498"/>
    </source>
</evidence>
<dbReference type="InterPro" id="IPR013788">
    <property type="entry name" value="Hemocyanin/hexamerin"/>
</dbReference>
<keyword evidence="6" id="KW-0479">Metal-binding</keyword>
<dbReference type="GO" id="GO:0005576">
    <property type="term" value="C:extracellular region"/>
    <property type="evidence" value="ECO:0007669"/>
    <property type="project" value="UniProtKB-SubCell"/>
</dbReference>
<dbReference type="Pfam" id="PF03723">
    <property type="entry name" value="Hemocyanin_C"/>
    <property type="match status" value="1"/>
</dbReference>
<dbReference type="SUPFAM" id="SSF48050">
    <property type="entry name" value="Hemocyanin, N-terminal domain"/>
    <property type="match status" value="1"/>
</dbReference>
<evidence type="ECO:0000256" key="2">
    <source>
        <dbReference type="ARBA" id="ARBA00004613"/>
    </source>
</evidence>
<dbReference type="Gene3D" id="2.60.40.1520">
    <property type="entry name" value="Hemocyanin, C-terminal domain"/>
    <property type="match status" value="1"/>
</dbReference>
<dbReference type="FunFam" id="1.10.1280.10:FF:000004">
    <property type="entry name" value="Hemocyanin subunit 2"/>
    <property type="match status" value="1"/>
</dbReference>
<dbReference type="AlphaFoldDB" id="A0A5E4PT96"/>
<dbReference type="InterPro" id="IPR008922">
    <property type="entry name" value="Di-copper_centre_dom_sf"/>
</dbReference>
<dbReference type="Pfam" id="PF00372">
    <property type="entry name" value="Hemocyanin_M"/>
    <property type="match status" value="1"/>
</dbReference>
<evidence type="ECO:0000256" key="9">
    <source>
        <dbReference type="ARBA" id="ARBA00023033"/>
    </source>
</evidence>
<comment type="cofactor">
    <cofactor evidence="1">
        <name>Cu(2+)</name>
        <dbReference type="ChEBI" id="CHEBI:29036"/>
    </cofactor>
</comment>
<dbReference type="InterPro" id="IPR014756">
    <property type="entry name" value="Ig_E-set"/>
</dbReference>
<evidence type="ECO:0000256" key="12">
    <source>
        <dbReference type="ARBA" id="ARBA00048233"/>
    </source>
</evidence>
<dbReference type="EC" id="1.14.18.1" evidence="4"/>
<dbReference type="FunFam" id="2.60.40.1520:FF:000001">
    <property type="entry name" value="Hemocyanin subunit 2"/>
    <property type="match status" value="1"/>
</dbReference>
<evidence type="ECO:0000313" key="15">
    <source>
        <dbReference type="EMBL" id="VVC88299.1"/>
    </source>
</evidence>
<comment type="catalytic activity">
    <reaction evidence="12">
        <text>2 L-dopa + O2 = 2 L-dopaquinone + 2 H2O</text>
        <dbReference type="Rhea" id="RHEA:34287"/>
        <dbReference type="ChEBI" id="CHEBI:15377"/>
        <dbReference type="ChEBI" id="CHEBI:15379"/>
        <dbReference type="ChEBI" id="CHEBI:57504"/>
        <dbReference type="ChEBI" id="CHEBI:57924"/>
        <dbReference type="EC" id="1.14.18.1"/>
    </reaction>
</comment>
<keyword evidence="7" id="KW-0560">Oxidoreductase</keyword>
<dbReference type="InterPro" id="IPR000896">
    <property type="entry name" value="Hemocyanin/hexamerin_mid_dom"/>
</dbReference>
<organism evidence="15 16">
    <name type="scientific">Leptidea sinapis</name>
    <dbReference type="NCBI Taxonomy" id="189913"/>
    <lineage>
        <taxon>Eukaryota</taxon>
        <taxon>Metazoa</taxon>
        <taxon>Ecdysozoa</taxon>
        <taxon>Arthropoda</taxon>
        <taxon>Hexapoda</taxon>
        <taxon>Insecta</taxon>
        <taxon>Pterygota</taxon>
        <taxon>Neoptera</taxon>
        <taxon>Endopterygota</taxon>
        <taxon>Lepidoptera</taxon>
        <taxon>Glossata</taxon>
        <taxon>Ditrysia</taxon>
        <taxon>Papilionoidea</taxon>
        <taxon>Pieridae</taxon>
        <taxon>Dismorphiinae</taxon>
        <taxon>Leptidea</taxon>
    </lineage>
</organism>
<evidence type="ECO:0000256" key="5">
    <source>
        <dbReference type="ARBA" id="ARBA00022525"/>
    </source>
</evidence>
<keyword evidence="8" id="KW-0186">Copper</keyword>
<dbReference type="GO" id="GO:0004503">
    <property type="term" value="F:tyrosinase activity"/>
    <property type="evidence" value="ECO:0007669"/>
    <property type="project" value="UniProtKB-EC"/>
</dbReference>
<evidence type="ECO:0000256" key="8">
    <source>
        <dbReference type="ARBA" id="ARBA00023008"/>
    </source>
</evidence>
<keyword evidence="11" id="KW-1015">Disulfide bond</keyword>
<evidence type="ECO:0000313" key="16">
    <source>
        <dbReference type="Proteomes" id="UP000324832"/>
    </source>
</evidence>
<evidence type="ECO:0000256" key="10">
    <source>
        <dbReference type="ARBA" id="ARBA00023101"/>
    </source>
</evidence>
<evidence type="ECO:0000256" key="4">
    <source>
        <dbReference type="ARBA" id="ARBA00011906"/>
    </source>
</evidence>
<feature type="domain" description="Tyrosinase copper-binding" evidence="14">
    <location>
        <begin position="399"/>
        <end position="410"/>
    </location>
</feature>
<dbReference type="Pfam" id="PF03722">
    <property type="entry name" value="Hemocyanin_N"/>
    <property type="match status" value="1"/>
</dbReference>
<dbReference type="PROSITE" id="PS00209">
    <property type="entry name" value="HEMOCYANIN_1"/>
    <property type="match status" value="1"/>
</dbReference>
<dbReference type="PANTHER" id="PTHR11511">
    <property type="entry name" value="LARVAL STORAGE PROTEIN/PHENOLOXIDASE"/>
    <property type="match status" value="1"/>
</dbReference>
<dbReference type="Gene3D" id="1.20.1370.10">
    <property type="entry name" value="Hemocyanin, N-terminal domain"/>
    <property type="match status" value="1"/>
</dbReference>
<sequence>MSDAKKNLQLFFDRPTEPCFMQKGEKKAVFQLPDTYYPDKYKSASSTLADRFGSDATRTIPVRNIAMPNLSLPLQLPYHDQFSLWVPRHRQMAARLIDVFMGMRDLEDLQAVCSYCQLRMNPYLFNYCLSVAILHREDTKGVNIPTFAETFPDKFMDPKVFRQAREVSTTVTDGNRMPIVIPQNYTASEWDLEQRVAYFREDIGLNLHHWHWHLVYPFDASDRAIVAKDRRGELFYYMHQQIIARYSAERLCNDLGFPRRYNNFREPIEEGYFPKLDSQVASRAWPPRFAGSTIRDLDRPVDQIRSEVSELETWRDRFVEAINTLKVKLPNGREMALDEATGIDTLGNMMESSILSPNRQYYGDLHNMGHVFISYSHDPDHRNLEQFGVMGDSATAMRDPVFYRWHAYVDDLFQMYKSKLPPYTNDALDFPGIRVMSVGIQGGAGGRNVLSTQWEQSSVDLGRGLDFTPRGSVLARFTHLTHDNFNYVIEVNNTSGRGVMGTVRIFLAPTMDDAGNRLAFRDQRRLMIELDKFTQTIPAGTSTITRSSVDSSVTIPYERTFRRQADRPGEPGSAEAADFDFCGCGWPHHLLVPKGTPKGFPMLLFCMISNWNEDRVVQDTAGVCNDAASYCGLRDRKYPDKRAMGFPFDRPASAGDIGSFLTPNMNVQECSIRFTNAVRQHGQQR</sequence>
<dbReference type="EMBL" id="FZQP02000282">
    <property type="protein sequence ID" value="VVC88299.1"/>
    <property type="molecule type" value="Genomic_DNA"/>
</dbReference>
<evidence type="ECO:0000256" key="3">
    <source>
        <dbReference type="ARBA" id="ARBA00009928"/>
    </source>
</evidence>
<dbReference type="Proteomes" id="UP000324832">
    <property type="component" value="Unassembled WGS sequence"/>
</dbReference>
<dbReference type="PROSITE" id="PS00498">
    <property type="entry name" value="TYROSINASE_2"/>
    <property type="match status" value="1"/>
</dbReference>
<dbReference type="InterPro" id="IPR037020">
    <property type="entry name" value="Hemocyanin_C_sf"/>
</dbReference>
<comment type="catalytic activity">
    <reaction evidence="13">
        <text>L-tyrosine + O2 = L-dopaquinone + H2O</text>
        <dbReference type="Rhea" id="RHEA:18117"/>
        <dbReference type="ChEBI" id="CHEBI:15377"/>
        <dbReference type="ChEBI" id="CHEBI:15379"/>
        <dbReference type="ChEBI" id="CHEBI:57924"/>
        <dbReference type="ChEBI" id="CHEBI:58315"/>
        <dbReference type="EC" id="1.14.18.1"/>
    </reaction>
</comment>
<evidence type="ECO:0000256" key="1">
    <source>
        <dbReference type="ARBA" id="ARBA00001973"/>
    </source>
</evidence>
<dbReference type="PANTHER" id="PTHR11511:SF4">
    <property type="entry name" value="PHENOLOXIDASE 2-RELATED"/>
    <property type="match status" value="1"/>
</dbReference>
<evidence type="ECO:0000256" key="13">
    <source>
        <dbReference type="ARBA" id="ARBA00048881"/>
    </source>
</evidence>
<comment type="similarity">
    <text evidence="3">Belongs to the tyrosinase family.</text>
</comment>
<proteinExistence type="inferred from homology"/>
<dbReference type="InterPro" id="IPR005203">
    <property type="entry name" value="Hemocyanin_C"/>
</dbReference>
<dbReference type="Gene3D" id="1.10.1280.10">
    <property type="entry name" value="Di-copper center containing domain from catechol oxidase"/>
    <property type="match status" value="1"/>
</dbReference>
<reference evidence="15 16" key="1">
    <citation type="submission" date="2017-07" db="EMBL/GenBank/DDBJ databases">
        <authorList>
            <person name="Talla V."/>
            <person name="Backstrom N."/>
        </authorList>
    </citation>
    <scope>NUCLEOTIDE SEQUENCE [LARGE SCALE GENOMIC DNA]</scope>
</reference>
<evidence type="ECO:0000256" key="6">
    <source>
        <dbReference type="ARBA" id="ARBA00022723"/>
    </source>
</evidence>
<dbReference type="InterPro" id="IPR036697">
    <property type="entry name" value="Hemocyanin_N_sf"/>
</dbReference>
<dbReference type="PRINTS" id="PR00187">
    <property type="entry name" value="HAEMOCYANIN"/>
</dbReference>
<accession>A0A5E4PT96</accession>
<keyword evidence="10" id="KW-0470">Melanin biosynthesis</keyword>